<dbReference type="Pfam" id="PF07200">
    <property type="entry name" value="Mod_r"/>
    <property type="match status" value="1"/>
</dbReference>
<dbReference type="Proteomes" id="UP000242188">
    <property type="component" value="Unassembled WGS sequence"/>
</dbReference>
<dbReference type="InterPro" id="IPR016135">
    <property type="entry name" value="UBQ-conjugating_enzyme/RWD"/>
</dbReference>
<evidence type="ECO:0000256" key="6">
    <source>
        <dbReference type="ARBA" id="ARBA00025010"/>
    </source>
</evidence>
<dbReference type="PANTHER" id="PTHR13678">
    <property type="entry name" value="VACUOLAR PROTEIN SORTING-ASSOCIATED PROTEIN 37"/>
    <property type="match status" value="1"/>
</dbReference>
<dbReference type="SUPFAM" id="SSF140111">
    <property type="entry name" value="Endosomal sorting complex assembly domain"/>
    <property type="match status" value="1"/>
</dbReference>
<proteinExistence type="inferred from homology"/>
<keyword evidence="5 7" id="KW-0653">Protein transport</keyword>
<keyword evidence="3 7" id="KW-0813">Transport</keyword>
<sequence length="361" mass="40453">MNWFGSKPKTNVPSQTNLQAHRAKQIDSLKKNNLNPIESIPNTEYRVPCQCGGNNIILIISLPPQFPQDPPTVTVTPPVVHPWVDPTQKIVGCQNLNSFSMHSSLGQAVHSVVEEFKKNPPQIRSQPYGPSLGYPPVPPPNAQFSGFNPGGMTGGYPAPPTLPPSIPGGSHVSPVQESRLQADSSESTQNGGIPDINVAFPELKKKSLTELNCMLNEEEKILEMIQNLPDVAKLAEDREKLSNECINLARENLAKKPTILQMKQWVADKNSLFESMREEFESNQEQLMSESDKFQPTNIQTCLKVSLMESEEEAENIVGELMDKKMNIDEFIQRFTQTRMLCHTRRAKEEKLHQIIIHHGY</sequence>
<keyword evidence="4" id="KW-0967">Endosome</keyword>
<dbReference type="GO" id="GO:0031902">
    <property type="term" value="C:late endosome membrane"/>
    <property type="evidence" value="ECO:0007669"/>
    <property type="project" value="UniProtKB-SubCell"/>
</dbReference>
<evidence type="ECO:0000259" key="10">
    <source>
        <dbReference type="PROSITE" id="PS51314"/>
    </source>
</evidence>
<keyword evidence="8" id="KW-0175">Coiled coil</keyword>
<dbReference type="InterPro" id="IPR009851">
    <property type="entry name" value="Mod_r"/>
</dbReference>
<dbReference type="PANTHER" id="PTHR13678:SF2">
    <property type="entry name" value="VACUOLAR PROTEIN SORTING-ASSOCIATED PROTEIN 37A"/>
    <property type="match status" value="1"/>
</dbReference>
<gene>
    <name evidence="11" type="ORF">KP79_PYT12362</name>
</gene>
<dbReference type="InterPro" id="IPR029012">
    <property type="entry name" value="Helix_hairpin_bin_sf"/>
</dbReference>
<reference evidence="11 12" key="1">
    <citation type="journal article" date="2017" name="Nat. Ecol. Evol.">
        <title>Scallop genome provides insights into evolution of bilaterian karyotype and development.</title>
        <authorList>
            <person name="Wang S."/>
            <person name="Zhang J."/>
            <person name="Jiao W."/>
            <person name="Li J."/>
            <person name="Xun X."/>
            <person name="Sun Y."/>
            <person name="Guo X."/>
            <person name="Huan P."/>
            <person name="Dong B."/>
            <person name="Zhang L."/>
            <person name="Hu X."/>
            <person name="Sun X."/>
            <person name="Wang J."/>
            <person name="Zhao C."/>
            <person name="Wang Y."/>
            <person name="Wang D."/>
            <person name="Huang X."/>
            <person name="Wang R."/>
            <person name="Lv J."/>
            <person name="Li Y."/>
            <person name="Zhang Z."/>
            <person name="Liu B."/>
            <person name="Lu W."/>
            <person name="Hui Y."/>
            <person name="Liang J."/>
            <person name="Zhou Z."/>
            <person name="Hou R."/>
            <person name="Li X."/>
            <person name="Liu Y."/>
            <person name="Li H."/>
            <person name="Ning X."/>
            <person name="Lin Y."/>
            <person name="Zhao L."/>
            <person name="Xing Q."/>
            <person name="Dou J."/>
            <person name="Li Y."/>
            <person name="Mao J."/>
            <person name="Guo H."/>
            <person name="Dou H."/>
            <person name="Li T."/>
            <person name="Mu C."/>
            <person name="Jiang W."/>
            <person name="Fu Q."/>
            <person name="Fu X."/>
            <person name="Miao Y."/>
            <person name="Liu J."/>
            <person name="Yu Q."/>
            <person name="Li R."/>
            <person name="Liao H."/>
            <person name="Li X."/>
            <person name="Kong Y."/>
            <person name="Jiang Z."/>
            <person name="Chourrout D."/>
            <person name="Li R."/>
            <person name="Bao Z."/>
        </authorList>
    </citation>
    <scope>NUCLEOTIDE SEQUENCE [LARGE SCALE GENOMIC DNA]</scope>
    <source>
        <strain evidence="11 12">PY_sf001</strain>
    </source>
</reference>
<feature type="domain" description="VPS37 C-terminal" evidence="10">
    <location>
        <begin position="277"/>
        <end position="361"/>
    </location>
</feature>
<feature type="compositionally biased region" description="Pro residues" evidence="9">
    <location>
        <begin position="157"/>
        <end position="166"/>
    </location>
</feature>
<feature type="region of interest" description="Disordered" evidence="9">
    <location>
        <begin position="142"/>
        <end position="194"/>
    </location>
</feature>
<comment type="subcellular location">
    <subcellularLocation>
        <location evidence="1">Late endosome membrane</location>
        <topology evidence="1">Peripheral membrane protein</topology>
    </subcellularLocation>
</comment>
<dbReference type="AlphaFoldDB" id="A0A210PZH0"/>
<comment type="similarity">
    <text evidence="2">Belongs to the VPS37 family.</text>
</comment>
<evidence type="ECO:0000313" key="11">
    <source>
        <dbReference type="EMBL" id="OWF41880.1"/>
    </source>
</evidence>
<organism evidence="11 12">
    <name type="scientific">Mizuhopecten yessoensis</name>
    <name type="common">Japanese scallop</name>
    <name type="synonym">Patinopecten yessoensis</name>
    <dbReference type="NCBI Taxonomy" id="6573"/>
    <lineage>
        <taxon>Eukaryota</taxon>
        <taxon>Metazoa</taxon>
        <taxon>Spiralia</taxon>
        <taxon>Lophotrochozoa</taxon>
        <taxon>Mollusca</taxon>
        <taxon>Bivalvia</taxon>
        <taxon>Autobranchia</taxon>
        <taxon>Pteriomorphia</taxon>
        <taxon>Pectinida</taxon>
        <taxon>Pectinoidea</taxon>
        <taxon>Pectinidae</taxon>
        <taxon>Mizuhopecten</taxon>
    </lineage>
</organism>
<dbReference type="PROSITE" id="PS51314">
    <property type="entry name" value="VPS37_C"/>
    <property type="match status" value="1"/>
</dbReference>
<feature type="compositionally biased region" description="Polar residues" evidence="9">
    <location>
        <begin position="173"/>
        <end position="191"/>
    </location>
</feature>
<evidence type="ECO:0000256" key="8">
    <source>
        <dbReference type="SAM" id="Coils"/>
    </source>
</evidence>
<evidence type="ECO:0000256" key="5">
    <source>
        <dbReference type="ARBA" id="ARBA00022927"/>
    </source>
</evidence>
<evidence type="ECO:0000256" key="1">
    <source>
        <dbReference type="ARBA" id="ARBA00004633"/>
    </source>
</evidence>
<accession>A0A210PZH0</accession>
<dbReference type="GO" id="GO:0006623">
    <property type="term" value="P:protein targeting to vacuole"/>
    <property type="evidence" value="ECO:0007669"/>
    <property type="project" value="TreeGrafter"/>
</dbReference>
<keyword evidence="12" id="KW-1185">Reference proteome</keyword>
<dbReference type="GO" id="GO:0000813">
    <property type="term" value="C:ESCRT I complex"/>
    <property type="evidence" value="ECO:0007669"/>
    <property type="project" value="TreeGrafter"/>
</dbReference>
<feature type="region of interest" description="Disordered" evidence="9">
    <location>
        <begin position="1"/>
        <end position="22"/>
    </location>
</feature>
<evidence type="ECO:0000256" key="4">
    <source>
        <dbReference type="ARBA" id="ARBA00022753"/>
    </source>
</evidence>
<dbReference type="Gene3D" id="1.10.287.660">
    <property type="entry name" value="Helix hairpin bin"/>
    <property type="match status" value="1"/>
</dbReference>
<feature type="compositionally biased region" description="Polar residues" evidence="9">
    <location>
        <begin position="8"/>
        <end position="19"/>
    </location>
</feature>
<comment type="function">
    <text evidence="6">Component of the ESCRT-I complex, a regulator of vesicular trafficking process. Required for the sorting of endocytic ubiquitinated cargos into multivesicular bodies. May be involved in cell growth and differentiation.</text>
</comment>
<dbReference type="OrthoDB" id="10260857at2759"/>
<evidence type="ECO:0000256" key="9">
    <source>
        <dbReference type="SAM" id="MobiDB-lite"/>
    </source>
</evidence>
<dbReference type="EMBL" id="NEDP02005344">
    <property type="protein sequence ID" value="OWF41880.1"/>
    <property type="molecule type" value="Genomic_DNA"/>
</dbReference>
<name>A0A210PZH0_MIZYE</name>
<dbReference type="Gene3D" id="3.10.110.10">
    <property type="entry name" value="Ubiquitin Conjugating Enzyme"/>
    <property type="match status" value="1"/>
</dbReference>
<evidence type="ECO:0000256" key="3">
    <source>
        <dbReference type="ARBA" id="ARBA00022448"/>
    </source>
</evidence>
<comment type="caution">
    <text evidence="11">The sequence shown here is derived from an EMBL/GenBank/DDBJ whole genome shotgun (WGS) entry which is preliminary data.</text>
</comment>
<evidence type="ECO:0000256" key="7">
    <source>
        <dbReference type="PROSITE-ProRule" id="PRU00646"/>
    </source>
</evidence>
<dbReference type="GO" id="GO:0043162">
    <property type="term" value="P:ubiquitin-dependent protein catabolic process via the multivesicular body sorting pathway"/>
    <property type="evidence" value="ECO:0007669"/>
    <property type="project" value="TreeGrafter"/>
</dbReference>
<evidence type="ECO:0000256" key="2">
    <source>
        <dbReference type="ARBA" id="ARBA00007617"/>
    </source>
</evidence>
<evidence type="ECO:0000313" key="12">
    <source>
        <dbReference type="Proteomes" id="UP000242188"/>
    </source>
</evidence>
<dbReference type="SUPFAM" id="SSF54495">
    <property type="entry name" value="UBC-like"/>
    <property type="match status" value="1"/>
</dbReference>
<protein>
    <submittedName>
        <fullName evidence="11">Vacuolar protein sorting-associated protein 37A</fullName>
    </submittedName>
</protein>
<feature type="coiled-coil region" evidence="8">
    <location>
        <begin position="208"/>
        <end position="251"/>
    </location>
</feature>
<dbReference type="InterPro" id="IPR037202">
    <property type="entry name" value="ESCRT_assembly_dom"/>
</dbReference>
<dbReference type="GO" id="GO:0006612">
    <property type="term" value="P:protein targeting to membrane"/>
    <property type="evidence" value="ECO:0007669"/>
    <property type="project" value="TreeGrafter"/>
</dbReference>
<dbReference type="STRING" id="6573.A0A210PZH0"/>